<reference evidence="13 14" key="1">
    <citation type="submission" date="2014-04" db="EMBL/GenBank/DDBJ databases">
        <authorList>
            <consortium name="DOE Joint Genome Institute"/>
            <person name="Kuo A."/>
            <person name="Kohler A."/>
            <person name="Nagy L.G."/>
            <person name="Floudas D."/>
            <person name="Copeland A."/>
            <person name="Barry K.W."/>
            <person name="Cichocki N."/>
            <person name="Veneault-Fourrey C."/>
            <person name="LaButti K."/>
            <person name="Lindquist E.A."/>
            <person name="Lipzen A."/>
            <person name="Lundell T."/>
            <person name="Morin E."/>
            <person name="Murat C."/>
            <person name="Sun H."/>
            <person name="Tunlid A."/>
            <person name="Henrissat B."/>
            <person name="Grigoriev I.V."/>
            <person name="Hibbett D.S."/>
            <person name="Martin F."/>
            <person name="Nordberg H.P."/>
            <person name="Cantor M.N."/>
            <person name="Hua S.X."/>
        </authorList>
    </citation>
    <scope>NUCLEOTIDE SEQUENCE [LARGE SCALE GENOMIC DNA]</scope>
    <source>
        <strain evidence="13 14">Foug A</strain>
    </source>
</reference>
<dbReference type="InterPro" id="IPR036187">
    <property type="entry name" value="DNA_mismatch_repair_MutS_sf"/>
</dbReference>
<organism evidence="13 14">
    <name type="scientific">Scleroderma citrinum Foug A</name>
    <dbReference type="NCBI Taxonomy" id="1036808"/>
    <lineage>
        <taxon>Eukaryota</taxon>
        <taxon>Fungi</taxon>
        <taxon>Dikarya</taxon>
        <taxon>Basidiomycota</taxon>
        <taxon>Agaricomycotina</taxon>
        <taxon>Agaricomycetes</taxon>
        <taxon>Agaricomycetidae</taxon>
        <taxon>Boletales</taxon>
        <taxon>Sclerodermatineae</taxon>
        <taxon>Sclerodermataceae</taxon>
        <taxon>Scleroderma</taxon>
    </lineage>
</organism>
<dbReference type="HOGENOM" id="CLU_002472_0_2_1"/>
<dbReference type="FunCoup" id="A0A0C3DSP0">
    <property type="interactions" value="588"/>
</dbReference>
<dbReference type="Gene3D" id="1.10.1420.10">
    <property type="match status" value="2"/>
</dbReference>
<dbReference type="Gene3D" id="3.40.50.300">
    <property type="entry name" value="P-loop containing nucleotide triphosphate hydrolases"/>
    <property type="match status" value="1"/>
</dbReference>
<comment type="function">
    <text evidence="10">Component of the post-replicative DNA mismatch repair system (MMR).</text>
</comment>
<evidence type="ECO:0000256" key="4">
    <source>
        <dbReference type="ARBA" id="ARBA00022763"/>
    </source>
</evidence>
<dbReference type="Pfam" id="PF05188">
    <property type="entry name" value="MutS_II"/>
    <property type="match status" value="1"/>
</dbReference>
<dbReference type="InterPro" id="IPR007861">
    <property type="entry name" value="DNA_mismatch_repair_MutS_clamp"/>
</dbReference>
<dbReference type="SUPFAM" id="SSF53150">
    <property type="entry name" value="DNA repair protein MutS, domain II"/>
    <property type="match status" value="1"/>
</dbReference>
<dbReference type="PANTHER" id="PTHR11361">
    <property type="entry name" value="DNA MISMATCH REPAIR PROTEIN MUTS FAMILY MEMBER"/>
    <property type="match status" value="1"/>
</dbReference>
<dbReference type="InterPro" id="IPR007696">
    <property type="entry name" value="DNA_mismatch_repair_MutS_core"/>
</dbReference>
<dbReference type="GO" id="GO:0005634">
    <property type="term" value="C:nucleus"/>
    <property type="evidence" value="ECO:0007669"/>
    <property type="project" value="UniProtKB-SubCell"/>
</dbReference>
<dbReference type="GO" id="GO:0140664">
    <property type="term" value="F:ATP-dependent DNA damage sensor activity"/>
    <property type="evidence" value="ECO:0007669"/>
    <property type="project" value="InterPro"/>
</dbReference>
<dbReference type="InParanoid" id="A0A0C3DSP0"/>
<evidence type="ECO:0000256" key="6">
    <source>
        <dbReference type="ARBA" id="ARBA00023125"/>
    </source>
</evidence>
<keyword evidence="7 10" id="KW-0234">DNA repair</keyword>
<dbReference type="Pfam" id="PF05192">
    <property type="entry name" value="MutS_III"/>
    <property type="match status" value="1"/>
</dbReference>
<dbReference type="PROSITE" id="PS00486">
    <property type="entry name" value="DNA_MISMATCH_REPAIR_2"/>
    <property type="match status" value="1"/>
</dbReference>
<feature type="compositionally biased region" description="Polar residues" evidence="11">
    <location>
        <begin position="78"/>
        <end position="87"/>
    </location>
</feature>
<reference evidence="14" key="2">
    <citation type="submission" date="2015-01" db="EMBL/GenBank/DDBJ databases">
        <title>Evolutionary Origins and Diversification of the Mycorrhizal Mutualists.</title>
        <authorList>
            <consortium name="DOE Joint Genome Institute"/>
            <consortium name="Mycorrhizal Genomics Consortium"/>
            <person name="Kohler A."/>
            <person name="Kuo A."/>
            <person name="Nagy L.G."/>
            <person name="Floudas D."/>
            <person name="Copeland A."/>
            <person name="Barry K.W."/>
            <person name="Cichocki N."/>
            <person name="Veneault-Fourrey C."/>
            <person name="LaButti K."/>
            <person name="Lindquist E.A."/>
            <person name="Lipzen A."/>
            <person name="Lundell T."/>
            <person name="Morin E."/>
            <person name="Murat C."/>
            <person name="Riley R."/>
            <person name="Ohm R."/>
            <person name="Sun H."/>
            <person name="Tunlid A."/>
            <person name="Henrissat B."/>
            <person name="Grigoriev I.V."/>
            <person name="Hibbett D.S."/>
            <person name="Martin F."/>
        </authorList>
    </citation>
    <scope>NUCLEOTIDE SEQUENCE [LARGE SCALE GENOMIC DNA]</scope>
    <source>
        <strain evidence="14">Foug A</strain>
    </source>
</reference>
<evidence type="ECO:0000259" key="12">
    <source>
        <dbReference type="PROSITE" id="PS00486"/>
    </source>
</evidence>
<accession>A0A0C3DSP0</accession>
<dbReference type="FunFam" id="1.10.1420.10:FF:000004">
    <property type="entry name" value="DNA mismatch repair protein Msh3"/>
    <property type="match status" value="1"/>
</dbReference>
<dbReference type="AlphaFoldDB" id="A0A0C3DSP0"/>
<evidence type="ECO:0000256" key="10">
    <source>
        <dbReference type="RuleBase" id="RU003756"/>
    </source>
</evidence>
<dbReference type="PANTHER" id="PTHR11361:SF122">
    <property type="entry name" value="DNA MISMATCH REPAIR PROTEIN MSH3"/>
    <property type="match status" value="1"/>
</dbReference>
<comment type="similarity">
    <text evidence="2">Belongs to the DNA mismatch repair MutS family. MSH3 subfamily.</text>
</comment>
<feature type="domain" description="DNA mismatch repair proteins mutS family" evidence="12">
    <location>
        <begin position="947"/>
        <end position="963"/>
    </location>
</feature>
<evidence type="ECO:0000256" key="8">
    <source>
        <dbReference type="ARBA" id="ARBA00023242"/>
    </source>
</evidence>
<name>A0A0C3DSP0_9AGAM</name>
<keyword evidence="8" id="KW-0539">Nucleus</keyword>
<evidence type="ECO:0000256" key="7">
    <source>
        <dbReference type="ARBA" id="ARBA00023204"/>
    </source>
</evidence>
<proteinExistence type="inferred from homology"/>
<dbReference type="InterPro" id="IPR027417">
    <property type="entry name" value="P-loop_NTPase"/>
</dbReference>
<dbReference type="GO" id="GO:0005524">
    <property type="term" value="F:ATP binding"/>
    <property type="evidence" value="ECO:0007669"/>
    <property type="project" value="UniProtKB-KW"/>
</dbReference>
<evidence type="ECO:0000256" key="9">
    <source>
        <dbReference type="ARBA" id="ARBA00029792"/>
    </source>
</evidence>
<keyword evidence="3 10" id="KW-0547">Nucleotide-binding</keyword>
<dbReference type="InterPro" id="IPR016151">
    <property type="entry name" value="DNA_mismatch_repair_MutS_N"/>
</dbReference>
<protein>
    <recommendedName>
        <fullName evidence="9">MutS protein homolog 3</fullName>
    </recommendedName>
</protein>
<dbReference type="Gene3D" id="3.30.420.110">
    <property type="entry name" value="MutS, connector domain"/>
    <property type="match status" value="1"/>
</dbReference>
<dbReference type="GO" id="GO:0006298">
    <property type="term" value="P:mismatch repair"/>
    <property type="evidence" value="ECO:0007669"/>
    <property type="project" value="InterPro"/>
</dbReference>
<dbReference type="STRING" id="1036808.A0A0C3DSP0"/>
<dbReference type="SUPFAM" id="SSF52540">
    <property type="entry name" value="P-loop containing nucleoside triphosphate hydrolases"/>
    <property type="match status" value="1"/>
</dbReference>
<dbReference type="NCBIfam" id="NF003810">
    <property type="entry name" value="PRK05399.1"/>
    <property type="match status" value="1"/>
</dbReference>
<feature type="compositionally biased region" description="Basic and acidic residues" evidence="11">
    <location>
        <begin position="138"/>
        <end position="154"/>
    </location>
</feature>
<dbReference type="GO" id="GO:0030983">
    <property type="term" value="F:mismatched DNA binding"/>
    <property type="evidence" value="ECO:0007669"/>
    <property type="project" value="InterPro"/>
</dbReference>
<dbReference type="SMART" id="SM00533">
    <property type="entry name" value="MUTSd"/>
    <property type="match status" value="1"/>
</dbReference>
<dbReference type="Pfam" id="PF01624">
    <property type="entry name" value="MutS_I"/>
    <property type="match status" value="1"/>
</dbReference>
<dbReference type="InterPro" id="IPR007695">
    <property type="entry name" value="DNA_mismatch_repair_MutS-lik_N"/>
</dbReference>
<dbReference type="InterPro" id="IPR036678">
    <property type="entry name" value="MutS_con_dom_sf"/>
</dbReference>
<evidence type="ECO:0000256" key="1">
    <source>
        <dbReference type="ARBA" id="ARBA00004123"/>
    </source>
</evidence>
<evidence type="ECO:0000256" key="2">
    <source>
        <dbReference type="ARBA" id="ARBA00007094"/>
    </source>
</evidence>
<dbReference type="Pfam" id="PF00488">
    <property type="entry name" value="MutS_V"/>
    <property type="match status" value="1"/>
</dbReference>
<feature type="compositionally biased region" description="Polar residues" evidence="11">
    <location>
        <begin position="8"/>
        <end position="26"/>
    </location>
</feature>
<feature type="region of interest" description="Disordered" evidence="11">
    <location>
        <begin position="1"/>
        <end position="186"/>
    </location>
</feature>
<evidence type="ECO:0000256" key="5">
    <source>
        <dbReference type="ARBA" id="ARBA00022840"/>
    </source>
</evidence>
<dbReference type="GO" id="GO:0006312">
    <property type="term" value="P:mitotic recombination"/>
    <property type="evidence" value="ECO:0007669"/>
    <property type="project" value="TreeGrafter"/>
</dbReference>
<keyword evidence="14" id="KW-1185">Reference proteome</keyword>
<sequence length="1111" mass="123643">MSRKSSRAPATSSQACISTYFSQSPSPVKKRPHDAGDSTIDLTSDSPEPRGQPSVKRLKVYKGARPSEQWRFDPSQPPSTGGENGSSWDKEKRRRHEEFKRVLLGENSIFARRKSAQESAIQSDVEVVSCDDGDDGADSDRSDAAFKELTDLFSHKPGKGKGSAPGAKQKRRAQGELGPSGQPYTPAELQASVSEAAGSPFCDIMTLQSLRLIGENPGVVLMIENGYKYYFYGESATIASKELGIVAYLRRNLMTASIPVHRRDVHLKKLLSQGYKVGIVDQTETAALKKASENRNTLFDRKLTYLYTATTYVDELGSVDDLDKYGAPLLACFVETSKRGDNPDDQVSIAMIAITPSTGDVIWDEFDDSVLRSELETRLVHTRPAELVLPAQRLSKLTEKVLKHSSGSDHKIRVERYEETMEYTESFDFVAQFYTDKAKQTGAKDPKMDGVLSIVANFPQQVVVALAHAIKYLSAFSIADAFLGARYFSKFANRTHMLLNANTLTNLEIYQNQTDYSSRGSLMWILDRTVTRFGARLLRNWVGRPLTDRRVLQERIDAIEEIICSTSERLVALRQAMRKLPDLAKGLCRIQYGQCSPQELAILLPAFNKVATAFDSLVDEPGGGFRSKLLNKIVLALPKLKVPMRDLLGDISLKDASQGNKVSLWKDTEKCPELVELDLMIQTIESELSEELKRIRKILGMPSLQWTTVLGFEFLIEVKKADNREVPVSWELVSSTKFLRRYYSPEVKKLLQERARYQESLNATANKAYKSFLNEIAKLYYPVLREAVSKLAVADCLCSLAQVALQDGYVRPELTEDNVLEIVDGRHPMVEALRSDPFVPNTITMGGDSPRSAIITGPNMGGKSSVVRMVALIAIMAQVGSYVPAKAARIGTCDGIITRMGGQWHAGDTKLSLIVSTASDELARGRSTFMVEMAETNEILSTATPRSLVILDELGRGTSTADGMAIADAVLHHLVEEVKCKTLFITHYPLVATDMQRRFPNDVQNLHMGYTMDTRIDGRRDITFLYRLTDGFAKESFGVECARLAGIPEDILAVATDRSEHCRLSVESRSRLTRMRKCAKLLKRCITSPLDVGALEELRHQLHIHQSTLDE</sequence>
<dbReference type="SUPFAM" id="SSF48334">
    <property type="entry name" value="DNA repair protein MutS, domain III"/>
    <property type="match status" value="1"/>
</dbReference>
<dbReference type="InterPro" id="IPR045076">
    <property type="entry name" value="MutS"/>
</dbReference>
<evidence type="ECO:0000256" key="3">
    <source>
        <dbReference type="ARBA" id="ARBA00022741"/>
    </source>
</evidence>
<keyword evidence="6 10" id="KW-0238">DNA-binding</keyword>
<dbReference type="Gene3D" id="3.40.1170.10">
    <property type="entry name" value="DNA repair protein MutS, domain I"/>
    <property type="match status" value="1"/>
</dbReference>
<dbReference type="OrthoDB" id="121051at2759"/>
<keyword evidence="4 10" id="KW-0227">DNA damage</keyword>
<dbReference type="Pfam" id="PF05190">
    <property type="entry name" value="MutS_IV"/>
    <property type="match status" value="1"/>
</dbReference>
<dbReference type="SUPFAM" id="SSF55271">
    <property type="entry name" value="DNA repair protein MutS, domain I"/>
    <property type="match status" value="1"/>
</dbReference>
<dbReference type="EMBL" id="KN822076">
    <property type="protein sequence ID" value="KIM59219.1"/>
    <property type="molecule type" value="Genomic_DNA"/>
</dbReference>
<dbReference type="InterPro" id="IPR000432">
    <property type="entry name" value="DNA_mismatch_repair_MutS_C"/>
</dbReference>
<dbReference type="InterPro" id="IPR007860">
    <property type="entry name" value="DNA_mmatch_repair_MutS_con_dom"/>
</dbReference>
<dbReference type="Proteomes" id="UP000053989">
    <property type="component" value="Unassembled WGS sequence"/>
</dbReference>
<dbReference type="SMART" id="SM00534">
    <property type="entry name" value="MUTSac"/>
    <property type="match status" value="1"/>
</dbReference>
<gene>
    <name evidence="13" type="ORF">SCLCIDRAFT_126570</name>
</gene>
<comment type="subcellular location">
    <subcellularLocation>
        <location evidence="1">Nucleus</location>
    </subcellularLocation>
</comment>
<evidence type="ECO:0000256" key="11">
    <source>
        <dbReference type="SAM" id="MobiDB-lite"/>
    </source>
</evidence>
<feature type="compositionally biased region" description="Basic and acidic residues" evidence="11">
    <location>
        <begin position="88"/>
        <end position="103"/>
    </location>
</feature>
<evidence type="ECO:0000313" key="14">
    <source>
        <dbReference type="Proteomes" id="UP000053989"/>
    </source>
</evidence>
<evidence type="ECO:0000313" key="13">
    <source>
        <dbReference type="EMBL" id="KIM59219.1"/>
    </source>
</evidence>
<keyword evidence="5" id="KW-0067">ATP-binding</keyword>